<keyword evidence="10" id="KW-1185">Reference proteome</keyword>
<keyword evidence="4 6" id="KW-0238">DNA-binding</keyword>
<dbReference type="SUPFAM" id="SSF88659">
    <property type="entry name" value="Sigma3 and sigma4 domains of RNA polymerase sigma factors"/>
    <property type="match status" value="1"/>
</dbReference>
<proteinExistence type="inferred from homology"/>
<dbReference type="EMBL" id="BLZR01000001">
    <property type="protein sequence ID" value="GFP76585.1"/>
    <property type="molecule type" value="Genomic_DNA"/>
</dbReference>
<evidence type="ECO:0000259" key="8">
    <source>
        <dbReference type="Pfam" id="PF08281"/>
    </source>
</evidence>
<dbReference type="InterPro" id="IPR036388">
    <property type="entry name" value="WH-like_DNA-bd_sf"/>
</dbReference>
<evidence type="ECO:0000313" key="10">
    <source>
        <dbReference type="Proteomes" id="UP000580568"/>
    </source>
</evidence>
<reference evidence="9 10" key="1">
    <citation type="submission" date="2020-07" db="EMBL/GenBank/DDBJ databases">
        <title>A new beta-1,3-glucan-decomposing anaerobic bacterium isolated from anoxic soil subjected to biological soil disinfestation.</title>
        <authorList>
            <person name="Ueki A."/>
            <person name="Tonouchi A."/>
        </authorList>
    </citation>
    <scope>NUCLEOTIDE SEQUENCE [LARGE SCALE GENOMIC DNA]</scope>
    <source>
        <strain evidence="9 10">TW1</strain>
    </source>
</reference>
<accession>A0A6V8SJ87</accession>
<dbReference type="InterPro" id="IPR007627">
    <property type="entry name" value="RNA_pol_sigma70_r2"/>
</dbReference>
<evidence type="ECO:0000256" key="3">
    <source>
        <dbReference type="ARBA" id="ARBA00023082"/>
    </source>
</evidence>
<dbReference type="Gene3D" id="1.10.10.10">
    <property type="entry name" value="Winged helix-like DNA-binding domain superfamily/Winged helix DNA-binding domain"/>
    <property type="match status" value="1"/>
</dbReference>
<dbReference type="GO" id="GO:0006950">
    <property type="term" value="P:response to stress"/>
    <property type="evidence" value="ECO:0007669"/>
    <property type="project" value="UniProtKB-ARBA"/>
</dbReference>
<dbReference type="InterPro" id="IPR014284">
    <property type="entry name" value="RNA_pol_sigma-70_dom"/>
</dbReference>
<dbReference type="PROSITE" id="PS01063">
    <property type="entry name" value="SIGMA70_ECF"/>
    <property type="match status" value="1"/>
</dbReference>
<dbReference type="Gene3D" id="1.10.1740.10">
    <property type="match status" value="1"/>
</dbReference>
<evidence type="ECO:0000256" key="5">
    <source>
        <dbReference type="ARBA" id="ARBA00023163"/>
    </source>
</evidence>
<evidence type="ECO:0000256" key="4">
    <source>
        <dbReference type="ARBA" id="ARBA00023125"/>
    </source>
</evidence>
<gene>
    <name evidence="9" type="ORF">bsdtw1_02688</name>
</gene>
<keyword evidence="2 6" id="KW-0805">Transcription regulation</keyword>
<dbReference type="GO" id="GO:0006352">
    <property type="term" value="P:DNA-templated transcription initiation"/>
    <property type="evidence" value="ECO:0007669"/>
    <property type="project" value="InterPro"/>
</dbReference>
<dbReference type="GO" id="GO:0016987">
    <property type="term" value="F:sigma factor activity"/>
    <property type="evidence" value="ECO:0007669"/>
    <property type="project" value="UniProtKB-KW"/>
</dbReference>
<dbReference type="InterPro" id="IPR000838">
    <property type="entry name" value="RNA_pol_sigma70_ECF_CS"/>
</dbReference>
<evidence type="ECO:0000313" key="9">
    <source>
        <dbReference type="EMBL" id="GFP76585.1"/>
    </source>
</evidence>
<dbReference type="PANTHER" id="PTHR43133:SF51">
    <property type="entry name" value="RNA POLYMERASE SIGMA FACTOR"/>
    <property type="match status" value="1"/>
</dbReference>
<keyword evidence="3 6" id="KW-0731">Sigma factor</keyword>
<dbReference type="AlphaFoldDB" id="A0A6V8SJ87"/>
<keyword evidence="5 6" id="KW-0804">Transcription</keyword>
<evidence type="ECO:0000256" key="1">
    <source>
        <dbReference type="ARBA" id="ARBA00010641"/>
    </source>
</evidence>
<dbReference type="GO" id="GO:0003677">
    <property type="term" value="F:DNA binding"/>
    <property type="evidence" value="ECO:0007669"/>
    <property type="project" value="UniProtKB-KW"/>
</dbReference>
<dbReference type="PANTHER" id="PTHR43133">
    <property type="entry name" value="RNA POLYMERASE ECF-TYPE SIGMA FACTO"/>
    <property type="match status" value="1"/>
</dbReference>
<feature type="domain" description="RNA polymerase sigma-70 region 2" evidence="7">
    <location>
        <begin position="32"/>
        <end position="98"/>
    </location>
</feature>
<dbReference type="InterPro" id="IPR013325">
    <property type="entry name" value="RNA_pol_sigma_r2"/>
</dbReference>
<comment type="caution">
    <text evidence="9">The sequence shown here is derived from an EMBL/GenBank/DDBJ whole genome shotgun (WGS) entry which is preliminary data.</text>
</comment>
<evidence type="ECO:0000256" key="6">
    <source>
        <dbReference type="RuleBase" id="RU000716"/>
    </source>
</evidence>
<dbReference type="RefSeq" id="WP_183278003.1">
    <property type="nucleotide sequence ID" value="NZ_BLZR01000001.1"/>
</dbReference>
<dbReference type="InterPro" id="IPR013249">
    <property type="entry name" value="RNA_pol_sigma70_r4_t2"/>
</dbReference>
<dbReference type="Proteomes" id="UP000580568">
    <property type="component" value="Unassembled WGS sequence"/>
</dbReference>
<dbReference type="Pfam" id="PF08281">
    <property type="entry name" value="Sigma70_r4_2"/>
    <property type="match status" value="1"/>
</dbReference>
<dbReference type="Pfam" id="PF04542">
    <property type="entry name" value="Sigma70_r2"/>
    <property type="match status" value="1"/>
</dbReference>
<sequence>MEFISTINNTNSSELDVKLAKKGDKEAFSRIIENNKVTLYRIALSMLKEKQDIEDVIQNTIIKAYEGIVYLKKDQFFKTWLIKILINECNTVLRKRKKVVPIEEVSADIAIADDYSNMELTNAVNLLEEDLKVVTILFYFEDIAQKDISKLLGIPEGTVKSRLSRARTKLYEMLKER</sequence>
<dbReference type="InterPro" id="IPR039425">
    <property type="entry name" value="RNA_pol_sigma-70-like"/>
</dbReference>
<organism evidence="9 10">
    <name type="scientific">Clostridium fungisolvens</name>
    <dbReference type="NCBI Taxonomy" id="1604897"/>
    <lineage>
        <taxon>Bacteria</taxon>
        <taxon>Bacillati</taxon>
        <taxon>Bacillota</taxon>
        <taxon>Clostridia</taxon>
        <taxon>Eubacteriales</taxon>
        <taxon>Clostridiaceae</taxon>
        <taxon>Clostridium</taxon>
    </lineage>
</organism>
<feature type="domain" description="RNA polymerase sigma factor 70 region 4 type 2" evidence="8">
    <location>
        <begin position="118"/>
        <end position="170"/>
    </location>
</feature>
<dbReference type="NCBIfam" id="TIGR02937">
    <property type="entry name" value="sigma70-ECF"/>
    <property type="match status" value="1"/>
</dbReference>
<dbReference type="CDD" id="cd06171">
    <property type="entry name" value="Sigma70_r4"/>
    <property type="match status" value="1"/>
</dbReference>
<evidence type="ECO:0000256" key="2">
    <source>
        <dbReference type="ARBA" id="ARBA00023015"/>
    </source>
</evidence>
<protein>
    <recommendedName>
        <fullName evidence="6">RNA polymerase sigma factor</fullName>
    </recommendedName>
</protein>
<name>A0A6V8SJ87_9CLOT</name>
<dbReference type="SUPFAM" id="SSF88946">
    <property type="entry name" value="Sigma2 domain of RNA polymerase sigma factors"/>
    <property type="match status" value="1"/>
</dbReference>
<dbReference type="InterPro" id="IPR013324">
    <property type="entry name" value="RNA_pol_sigma_r3/r4-like"/>
</dbReference>
<comment type="similarity">
    <text evidence="1 6">Belongs to the sigma-70 factor family. ECF subfamily.</text>
</comment>
<evidence type="ECO:0000259" key="7">
    <source>
        <dbReference type="Pfam" id="PF04542"/>
    </source>
</evidence>